<dbReference type="SUPFAM" id="SSF81383">
    <property type="entry name" value="F-box domain"/>
    <property type="match status" value="1"/>
</dbReference>
<comment type="caution">
    <text evidence="2">The sequence shown here is derived from an EMBL/GenBank/DDBJ whole genome shotgun (WGS) entry which is preliminary data.</text>
</comment>
<dbReference type="Gene3D" id="1.20.1280.50">
    <property type="match status" value="1"/>
</dbReference>
<dbReference type="InterPro" id="IPR001810">
    <property type="entry name" value="F-box_dom"/>
</dbReference>
<feature type="domain" description="F-box" evidence="1">
    <location>
        <begin position="56"/>
        <end position="105"/>
    </location>
</feature>
<dbReference type="Pfam" id="PF00646">
    <property type="entry name" value="F-box"/>
    <property type="match status" value="1"/>
</dbReference>
<dbReference type="PROSITE" id="PS50181">
    <property type="entry name" value="FBOX"/>
    <property type="match status" value="1"/>
</dbReference>
<protein>
    <recommendedName>
        <fullName evidence="1">F-box domain-containing protein</fullName>
    </recommendedName>
</protein>
<dbReference type="Proteomes" id="UP001221142">
    <property type="component" value="Unassembled WGS sequence"/>
</dbReference>
<evidence type="ECO:0000259" key="1">
    <source>
        <dbReference type="PROSITE" id="PS50181"/>
    </source>
</evidence>
<dbReference type="CDD" id="cd09917">
    <property type="entry name" value="F-box_SF"/>
    <property type="match status" value="1"/>
</dbReference>
<organism evidence="2 3">
    <name type="scientific">Roridomyces roridus</name>
    <dbReference type="NCBI Taxonomy" id="1738132"/>
    <lineage>
        <taxon>Eukaryota</taxon>
        <taxon>Fungi</taxon>
        <taxon>Dikarya</taxon>
        <taxon>Basidiomycota</taxon>
        <taxon>Agaricomycotina</taxon>
        <taxon>Agaricomycetes</taxon>
        <taxon>Agaricomycetidae</taxon>
        <taxon>Agaricales</taxon>
        <taxon>Marasmiineae</taxon>
        <taxon>Mycenaceae</taxon>
        <taxon>Roridomyces</taxon>
    </lineage>
</organism>
<evidence type="ECO:0000313" key="2">
    <source>
        <dbReference type="EMBL" id="KAJ7607762.1"/>
    </source>
</evidence>
<sequence length="209" mass="23745">MACSIAPLPFSSTDDLPEFPISRRPFPPWDLEILNYVTLDTWTSLRVPKSKAFEYLSMFPSMHLDIILEVFSHLHPLDLLSAARSSHEFRDLLHSPTAESTWRNAFTGNGSVEHPVPMPTPPPKSIPTARLWAALIYGHNICDQCGASETVPDFYLWRRLCTGCYALGHEIYNLIPKTTRYVGEVLEGWEDPPQFDPAEGTAILERYER</sequence>
<dbReference type="InterPro" id="IPR036047">
    <property type="entry name" value="F-box-like_dom_sf"/>
</dbReference>
<keyword evidence="3" id="KW-1185">Reference proteome</keyword>
<accession>A0AAD7B2E0</accession>
<proteinExistence type="predicted"/>
<dbReference type="EMBL" id="JARKIF010000048">
    <property type="protein sequence ID" value="KAJ7607762.1"/>
    <property type="molecule type" value="Genomic_DNA"/>
</dbReference>
<reference evidence="2" key="1">
    <citation type="submission" date="2023-03" db="EMBL/GenBank/DDBJ databases">
        <title>Massive genome expansion in bonnet fungi (Mycena s.s.) driven by repeated elements and novel gene families across ecological guilds.</title>
        <authorList>
            <consortium name="Lawrence Berkeley National Laboratory"/>
            <person name="Harder C.B."/>
            <person name="Miyauchi S."/>
            <person name="Viragh M."/>
            <person name="Kuo A."/>
            <person name="Thoen E."/>
            <person name="Andreopoulos B."/>
            <person name="Lu D."/>
            <person name="Skrede I."/>
            <person name="Drula E."/>
            <person name="Henrissat B."/>
            <person name="Morin E."/>
            <person name="Kohler A."/>
            <person name="Barry K."/>
            <person name="LaButti K."/>
            <person name="Morin E."/>
            <person name="Salamov A."/>
            <person name="Lipzen A."/>
            <person name="Mereny Z."/>
            <person name="Hegedus B."/>
            <person name="Baldrian P."/>
            <person name="Stursova M."/>
            <person name="Weitz H."/>
            <person name="Taylor A."/>
            <person name="Grigoriev I.V."/>
            <person name="Nagy L.G."/>
            <person name="Martin F."/>
            <person name="Kauserud H."/>
        </authorList>
    </citation>
    <scope>NUCLEOTIDE SEQUENCE</scope>
    <source>
        <strain evidence="2">9284</strain>
    </source>
</reference>
<evidence type="ECO:0000313" key="3">
    <source>
        <dbReference type="Proteomes" id="UP001221142"/>
    </source>
</evidence>
<gene>
    <name evidence="2" type="ORF">FB45DRAFT_1040145</name>
</gene>
<name>A0AAD7B2E0_9AGAR</name>
<dbReference type="AlphaFoldDB" id="A0AAD7B2E0"/>